<proteinExistence type="predicted"/>
<dbReference type="EMBL" id="CAFBOQ010000003">
    <property type="protein sequence ID" value="CAB4977894.1"/>
    <property type="molecule type" value="Genomic_DNA"/>
</dbReference>
<reference evidence="2" key="1">
    <citation type="submission" date="2020-05" db="EMBL/GenBank/DDBJ databases">
        <authorList>
            <person name="Chiriac C."/>
            <person name="Salcher M."/>
            <person name="Ghai R."/>
            <person name="Kavagutti S V."/>
        </authorList>
    </citation>
    <scope>NUCLEOTIDE SEQUENCE</scope>
</reference>
<evidence type="ECO:0000256" key="1">
    <source>
        <dbReference type="SAM" id="Coils"/>
    </source>
</evidence>
<dbReference type="EMBL" id="CAFBQD010000002">
    <property type="protein sequence ID" value="CAB5044802.1"/>
    <property type="molecule type" value="Genomic_DNA"/>
</dbReference>
<accession>A0A6J7MJI9</accession>
<evidence type="ECO:0000313" key="3">
    <source>
        <dbReference type="EMBL" id="CAB5044802.1"/>
    </source>
</evidence>
<dbReference type="AlphaFoldDB" id="A0A6J7MJI9"/>
<name>A0A6J7MJI9_9ZZZZ</name>
<protein>
    <submittedName>
        <fullName evidence="2">Unannotated protein</fullName>
    </submittedName>
</protein>
<sequence length="417" mass="46287">MPGLWPRQNRRLLVTLVLLTALVFATPNHSFAASSIGGKCSKVNSFQIINKKVAICLKKGNLLVWSLANTAQKNNYKLLQTQLLVSSREKNLTNLRTLKDKYSSISNVVSVWNDSLIQTKKTLIDGMRSQLFSLEDQKEDQEQIKKNAQNDLQTINNSISTAQSNVNSIQSQINNQQNVVNNAKVYHDSAYNSYVSVKAQSDYLSYSYQSALSSNSAMLTAKVLCDFGFGSCGIYSSAQYSYNASIISQYNSASARTSSAYASYSNYYSQYSSSLSTLTALKNQQVQYTNNLNSLNSQKNQISQTISTSESKIASLIPQIAQAVVKFTPFEAAENRIESDLKIYLDTKNLLEVKCAELVVAIDEFLVLANQEFIEKTSTSTWDAKYLALLGLQKEIDLKTSVISLLVSSLDSYLNTL</sequence>
<gene>
    <name evidence="2" type="ORF">UFOPK3990_00210</name>
    <name evidence="3" type="ORF">UFOPK4245_00162</name>
</gene>
<organism evidence="2">
    <name type="scientific">freshwater metagenome</name>
    <dbReference type="NCBI Taxonomy" id="449393"/>
    <lineage>
        <taxon>unclassified sequences</taxon>
        <taxon>metagenomes</taxon>
        <taxon>ecological metagenomes</taxon>
    </lineage>
</organism>
<keyword evidence="1" id="KW-0175">Coiled coil</keyword>
<feature type="coiled-coil region" evidence="1">
    <location>
        <begin position="124"/>
        <end position="165"/>
    </location>
</feature>
<evidence type="ECO:0000313" key="2">
    <source>
        <dbReference type="EMBL" id="CAB4977894.1"/>
    </source>
</evidence>